<protein>
    <submittedName>
        <fullName evidence="2">Small, acid-soluble spore protein Tlp</fullName>
    </submittedName>
</protein>
<reference evidence="2" key="1">
    <citation type="submission" date="2022-01" db="EMBL/GenBank/DDBJ databases">
        <authorList>
            <person name="Criscuolo A."/>
        </authorList>
    </citation>
    <scope>NUCLEOTIDE SEQUENCE</scope>
    <source>
        <strain evidence="2">CIP111891</strain>
    </source>
</reference>
<comment type="caution">
    <text evidence="2">The sequence shown here is derived from an EMBL/GenBank/DDBJ whole genome shotgun (WGS) entry which is preliminary data.</text>
</comment>
<dbReference type="Pfam" id="PF19824">
    <property type="entry name" value="Tlp"/>
    <property type="match status" value="1"/>
</dbReference>
<feature type="compositionally biased region" description="Basic and acidic residues" evidence="1">
    <location>
        <begin position="64"/>
        <end position="73"/>
    </location>
</feature>
<feature type="compositionally biased region" description="Basic and acidic residues" evidence="1">
    <location>
        <begin position="43"/>
        <end position="57"/>
    </location>
</feature>
<dbReference type="Proteomes" id="UP000838821">
    <property type="component" value="Unassembled WGS sequence"/>
</dbReference>
<name>A0ABM9CXC9_9BACL</name>
<evidence type="ECO:0000313" key="3">
    <source>
        <dbReference type="Proteomes" id="UP000838821"/>
    </source>
</evidence>
<gene>
    <name evidence="2" type="primary">tlp</name>
    <name evidence="2" type="ORF">PAECIP111891_05824</name>
</gene>
<dbReference type="EMBL" id="CAKMMW010000025">
    <property type="protein sequence ID" value="CAH1225544.1"/>
    <property type="molecule type" value="Genomic_DNA"/>
</dbReference>
<accession>A0ABM9CXC9</accession>
<dbReference type="InterPro" id="IPR017524">
    <property type="entry name" value="SASP_thioredoxin-like"/>
</dbReference>
<proteinExistence type="inferred from homology"/>
<dbReference type="RefSeq" id="WP_236291939.1">
    <property type="nucleotide sequence ID" value="NZ_CAKMMW010000025.1"/>
</dbReference>
<dbReference type="HAMAP" id="MF_01506">
    <property type="entry name" value="Tlp"/>
    <property type="match status" value="1"/>
</dbReference>
<dbReference type="NCBIfam" id="TIGR03090">
    <property type="entry name" value="SASP_tlp"/>
    <property type="match status" value="1"/>
</dbReference>
<organism evidence="2 3">
    <name type="scientific">Paenibacillus allorhizoplanae</name>
    <dbReference type="NCBI Taxonomy" id="2905648"/>
    <lineage>
        <taxon>Bacteria</taxon>
        <taxon>Bacillati</taxon>
        <taxon>Bacillota</taxon>
        <taxon>Bacilli</taxon>
        <taxon>Bacillales</taxon>
        <taxon>Paenibacillaceae</taxon>
        <taxon>Paenibacillus</taxon>
    </lineage>
</organism>
<evidence type="ECO:0000256" key="1">
    <source>
        <dbReference type="SAM" id="MobiDB-lite"/>
    </source>
</evidence>
<keyword evidence="3" id="KW-1185">Reference proteome</keyword>
<evidence type="ECO:0000313" key="2">
    <source>
        <dbReference type="EMBL" id="CAH1225544.1"/>
    </source>
</evidence>
<sequence length="73" mass="8263">MAKPDNREDNPARIQNAIDNTMANLNEAEEYLDEHADEISAVDKESIESKNARRKESINGFIAEKQDESNAQE</sequence>
<feature type="region of interest" description="Disordered" evidence="1">
    <location>
        <begin position="43"/>
        <end position="73"/>
    </location>
</feature>